<comment type="caution">
    <text evidence="1">The sequence shown here is derived from an EMBL/GenBank/DDBJ whole genome shotgun (WGS) entry which is preliminary data.</text>
</comment>
<evidence type="ECO:0000313" key="1">
    <source>
        <dbReference type="EMBL" id="KAK7361088.1"/>
    </source>
</evidence>
<organism evidence="1 2">
    <name type="scientific">Canavalia gladiata</name>
    <name type="common">Sword bean</name>
    <name type="synonym">Dolichos gladiatus</name>
    <dbReference type="NCBI Taxonomy" id="3824"/>
    <lineage>
        <taxon>Eukaryota</taxon>
        <taxon>Viridiplantae</taxon>
        <taxon>Streptophyta</taxon>
        <taxon>Embryophyta</taxon>
        <taxon>Tracheophyta</taxon>
        <taxon>Spermatophyta</taxon>
        <taxon>Magnoliopsida</taxon>
        <taxon>eudicotyledons</taxon>
        <taxon>Gunneridae</taxon>
        <taxon>Pentapetalae</taxon>
        <taxon>rosids</taxon>
        <taxon>fabids</taxon>
        <taxon>Fabales</taxon>
        <taxon>Fabaceae</taxon>
        <taxon>Papilionoideae</taxon>
        <taxon>50 kb inversion clade</taxon>
        <taxon>NPAAA clade</taxon>
        <taxon>indigoferoid/millettioid clade</taxon>
        <taxon>Phaseoleae</taxon>
        <taxon>Canavalia</taxon>
    </lineage>
</organism>
<reference evidence="1 2" key="1">
    <citation type="submission" date="2024-01" db="EMBL/GenBank/DDBJ databases">
        <title>The genomes of 5 underutilized Papilionoideae crops provide insights into root nodulation and disease resistanc.</title>
        <authorList>
            <person name="Jiang F."/>
        </authorList>
    </citation>
    <scope>NUCLEOTIDE SEQUENCE [LARGE SCALE GENOMIC DNA]</scope>
    <source>
        <strain evidence="1">LVBAO_FW01</strain>
        <tissue evidence="1">Leaves</tissue>
    </source>
</reference>
<dbReference type="Proteomes" id="UP001367508">
    <property type="component" value="Unassembled WGS sequence"/>
</dbReference>
<keyword evidence="2" id="KW-1185">Reference proteome</keyword>
<dbReference type="AlphaFoldDB" id="A0AAN9N0M6"/>
<protein>
    <submittedName>
        <fullName evidence="1">Uncharacterized protein</fullName>
    </submittedName>
</protein>
<sequence>MKVVAGDIRDSNMDISLTKYSFAYSPEYEITSRIRGLHLKDPIEARIRLSMHAVDGLLQGCKSLKEGKLVSGASRRLLLHNNGYKAQSKHSIQRVRWSMNHAGDSNEHDPSIWDLARPVFEVLKDL</sequence>
<gene>
    <name evidence="1" type="ORF">VNO77_03120</name>
</gene>
<proteinExistence type="predicted"/>
<name>A0AAN9N0M6_CANGL</name>
<accession>A0AAN9N0M6</accession>
<evidence type="ECO:0000313" key="2">
    <source>
        <dbReference type="Proteomes" id="UP001367508"/>
    </source>
</evidence>
<dbReference type="EMBL" id="JAYMYQ010000001">
    <property type="protein sequence ID" value="KAK7361088.1"/>
    <property type="molecule type" value="Genomic_DNA"/>
</dbReference>